<accession>A0A822X2S1</accession>
<organism evidence="4 5">
    <name type="scientific">Enterobacter hormaechei</name>
    <dbReference type="NCBI Taxonomy" id="158836"/>
    <lineage>
        <taxon>Bacteria</taxon>
        <taxon>Pseudomonadati</taxon>
        <taxon>Pseudomonadota</taxon>
        <taxon>Gammaproteobacteria</taxon>
        <taxon>Enterobacterales</taxon>
        <taxon>Enterobacteriaceae</taxon>
        <taxon>Enterobacter</taxon>
        <taxon>Enterobacter cloacae complex</taxon>
    </lineage>
</organism>
<dbReference type="Pfam" id="PF02481">
    <property type="entry name" value="DNA_processg_A"/>
    <property type="match status" value="1"/>
</dbReference>
<dbReference type="PANTHER" id="PTHR43022:SF1">
    <property type="entry name" value="PROTEIN SMF"/>
    <property type="match status" value="1"/>
</dbReference>
<sequence>MAEKRMTSTEIWLRLINIGSLYGDAMLEIAQRLLRQATVDAEAVNASGLSPKHAVKFFSFSESELERSLEWLEHTDNHLLTADDPRFPPLLRSIPDFPGALFVRGRVDVLNSMQLAVVGSRAPSWYGERWGKMLSEQNAE</sequence>
<dbReference type="Pfam" id="PF25317">
    <property type="entry name" value="SAM_SMF"/>
    <property type="match status" value="1"/>
</dbReference>
<dbReference type="InterPro" id="IPR057338">
    <property type="entry name" value="DprA_SAM"/>
</dbReference>
<name>A0A822X2S1_9ENTR</name>
<evidence type="ECO:0000313" key="5">
    <source>
        <dbReference type="Proteomes" id="UP000076205"/>
    </source>
</evidence>
<gene>
    <name evidence="4" type="ORF">SAMEA2273352_05101</name>
</gene>
<dbReference type="AlphaFoldDB" id="A0A822X2S1"/>
<evidence type="ECO:0000256" key="1">
    <source>
        <dbReference type="ARBA" id="ARBA00006525"/>
    </source>
</evidence>
<dbReference type="InterPro" id="IPR003488">
    <property type="entry name" value="DprA"/>
</dbReference>
<dbReference type="EMBL" id="FJYW01000025">
    <property type="protein sequence ID" value="CZY47690.1"/>
    <property type="molecule type" value="Genomic_DNA"/>
</dbReference>
<proteinExistence type="inferred from homology"/>
<dbReference type="Gene3D" id="3.40.50.450">
    <property type="match status" value="1"/>
</dbReference>
<dbReference type="Proteomes" id="UP000076205">
    <property type="component" value="Unassembled WGS sequence"/>
</dbReference>
<feature type="domain" description="Smf/DprA SAM" evidence="3">
    <location>
        <begin position="6"/>
        <end position="70"/>
    </location>
</feature>
<evidence type="ECO:0000259" key="3">
    <source>
        <dbReference type="Pfam" id="PF25317"/>
    </source>
</evidence>
<feature type="domain" description="Smf/DprA SLOG" evidence="2">
    <location>
        <begin position="79"/>
        <end position="137"/>
    </location>
</feature>
<dbReference type="GO" id="GO:0009294">
    <property type="term" value="P:DNA-mediated transformation"/>
    <property type="evidence" value="ECO:0007669"/>
    <property type="project" value="InterPro"/>
</dbReference>
<comment type="caution">
    <text evidence="4">The sequence shown here is derived from an EMBL/GenBank/DDBJ whole genome shotgun (WGS) entry which is preliminary data.</text>
</comment>
<reference evidence="4 5" key="1">
    <citation type="submission" date="2016-03" db="EMBL/GenBank/DDBJ databases">
        <authorList>
            <consortium name="Pathogen Informatics"/>
        </authorList>
    </citation>
    <scope>NUCLEOTIDE SEQUENCE [LARGE SCALE GENOMIC DNA]</scope>
    <source>
        <strain evidence="5">e1424</strain>
    </source>
</reference>
<dbReference type="PANTHER" id="PTHR43022">
    <property type="entry name" value="PROTEIN SMF"/>
    <property type="match status" value="1"/>
</dbReference>
<protein>
    <submittedName>
        <fullName evidence="4">DNA protecting protein DprA</fullName>
    </submittedName>
</protein>
<evidence type="ECO:0000259" key="2">
    <source>
        <dbReference type="Pfam" id="PF02481"/>
    </source>
</evidence>
<evidence type="ECO:0000313" key="4">
    <source>
        <dbReference type="EMBL" id="CZY47690.1"/>
    </source>
</evidence>
<comment type="similarity">
    <text evidence="1">Belongs to the DprA/Smf family.</text>
</comment>
<dbReference type="InterPro" id="IPR057666">
    <property type="entry name" value="DrpA_SLOG"/>
</dbReference>